<dbReference type="AlphaFoldDB" id="A4BI02"/>
<comment type="caution">
    <text evidence="2">The sequence shown here is derived from an EMBL/GenBank/DDBJ whole genome shotgun (WGS) entry which is preliminary data.</text>
</comment>
<dbReference type="GO" id="GO:0016491">
    <property type="term" value="F:oxidoreductase activity"/>
    <property type="evidence" value="ECO:0007669"/>
    <property type="project" value="InterPro"/>
</dbReference>
<dbReference type="PANTHER" id="PTHR43482:SF1">
    <property type="entry name" value="PROTEIN AST1-RELATED"/>
    <property type="match status" value="1"/>
</dbReference>
<evidence type="ECO:0000259" key="1">
    <source>
        <dbReference type="SMART" id="SM00829"/>
    </source>
</evidence>
<name>A4BI02_9GAMM</name>
<proteinExistence type="predicted"/>
<evidence type="ECO:0000313" key="3">
    <source>
        <dbReference type="Proteomes" id="UP000005953"/>
    </source>
</evidence>
<dbReference type="PANTHER" id="PTHR43482">
    <property type="entry name" value="PROTEIN AST1-RELATED"/>
    <property type="match status" value="1"/>
</dbReference>
<dbReference type="InterPro" id="IPR011032">
    <property type="entry name" value="GroES-like_sf"/>
</dbReference>
<reference evidence="2 3" key="1">
    <citation type="submission" date="2006-02" db="EMBL/GenBank/DDBJ databases">
        <authorList>
            <person name="Pinhassi J."/>
            <person name="Pedros-Alio C."/>
            <person name="Ferriera S."/>
            <person name="Johnson J."/>
            <person name="Kravitz S."/>
            <person name="Halpern A."/>
            <person name="Remington K."/>
            <person name="Beeson K."/>
            <person name="Tran B."/>
            <person name="Rogers Y.-H."/>
            <person name="Friedman R."/>
            <person name="Venter J.C."/>
        </authorList>
    </citation>
    <scope>NUCLEOTIDE SEQUENCE [LARGE SCALE GENOMIC DNA]</scope>
    <source>
        <strain evidence="2 3">MED297</strain>
    </source>
</reference>
<dbReference type="SMART" id="SM00829">
    <property type="entry name" value="PKS_ER"/>
    <property type="match status" value="1"/>
</dbReference>
<keyword evidence="3" id="KW-1185">Reference proteome</keyword>
<protein>
    <submittedName>
        <fullName evidence="2">Probable oxidoreductase</fullName>
    </submittedName>
</protein>
<dbReference type="SUPFAM" id="SSF51735">
    <property type="entry name" value="NAD(P)-binding Rossmann-fold domains"/>
    <property type="match status" value="1"/>
</dbReference>
<dbReference type="Pfam" id="PF13602">
    <property type="entry name" value="ADH_zinc_N_2"/>
    <property type="match status" value="1"/>
</dbReference>
<dbReference type="Pfam" id="PF08240">
    <property type="entry name" value="ADH_N"/>
    <property type="match status" value="1"/>
</dbReference>
<dbReference type="InterPro" id="IPR036291">
    <property type="entry name" value="NAD(P)-bd_dom_sf"/>
</dbReference>
<accession>A4BI02</accession>
<feature type="domain" description="Enoyl reductase (ER)" evidence="1">
    <location>
        <begin position="10"/>
        <end position="321"/>
    </location>
</feature>
<dbReference type="STRING" id="314283.MED297_14027"/>
<dbReference type="Gene3D" id="3.40.50.720">
    <property type="entry name" value="NAD(P)-binding Rossmann-like Domain"/>
    <property type="match status" value="1"/>
</dbReference>
<dbReference type="Gene3D" id="3.90.180.10">
    <property type="entry name" value="Medium-chain alcohol dehydrogenases, catalytic domain"/>
    <property type="match status" value="1"/>
</dbReference>
<evidence type="ECO:0000313" key="2">
    <source>
        <dbReference type="EMBL" id="EAR08274.1"/>
    </source>
</evidence>
<dbReference type="InterPro" id="IPR013154">
    <property type="entry name" value="ADH-like_N"/>
</dbReference>
<sequence length="323" mass="35174">MNGVQMSRFGRVDALMFRQDLPKPEPASGQVRVRVMASSLNPLDQATWEGRLKALRVRRPPLIPGSDVSGVIDQTGPGVLDWQVGDDVYGFLDAAPKRQWHGFTQSGAWAEYAVTRAETLTRKPDTLSFEEAAAVPVAGLTALQGLNRAALSAGHTILINGASGGVGSLAVQLAVSRGLIVYATSSPQHHATLKRLGVHRVIDYHQLPVSQSPTGLDAVYDVANRLSWAQKCARIHQRGSVIDNLVSLRGGWHRLMGGRSPSGVRHRYTFVTPDAAALYQLSELVTAGKLRPQVARSFQLQTFQEAYRWLATEKPFGKVILTL</sequence>
<gene>
    <name evidence="2" type="ORF">MED297_14027</name>
</gene>
<dbReference type="Proteomes" id="UP000005953">
    <property type="component" value="Unassembled WGS sequence"/>
</dbReference>
<dbReference type="InterPro" id="IPR020843">
    <property type="entry name" value="ER"/>
</dbReference>
<dbReference type="SUPFAM" id="SSF50129">
    <property type="entry name" value="GroES-like"/>
    <property type="match status" value="1"/>
</dbReference>
<dbReference type="CDD" id="cd05289">
    <property type="entry name" value="MDR_like_2"/>
    <property type="match status" value="1"/>
</dbReference>
<dbReference type="InterPro" id="IPR052585">
    <property type="entry name" value="Lipid_raft_assoc_Zn_ADH"/>
</dbReference>
<dbReference type="EMBL" id="AAOE01000023">
    <property type="protein sequence ID" value="EAR08274.1"/>
    <property type="molecule type" value="Genomic_DNA"/>
</dbReference>
<dbReference type="HOGENOM" id="CLU_026673_3_3_6"/>
<organism evidence="2 3">
    <name type="scientific">Reinekea blandensis MED297</name>
    <dbReference type="NCBI Taxonomy" id="314283"/>
    <lineage>
        <taxon>Bacteria</taxon>
        <taxon>Pseudomonadati</taxon>
        <taxon>Pseudomonadota</taxon>
        <taxon>Gammaproteobacteria</taxon>
        <taxon>Oceanospirillales</taxon>
        <taxon>Saccharospirillaceae</taxon>
        <taxon>Reinekea</taxon>
    </lineage>
</organism>